<protein>
    <submittedName>
        <fullName evidence="16">Zinc transporter 9</fullName>
    </submittedName>
</protein>
<dbReference type="PANTHER" id="PTHR13414:SF9">
    <property type="entry name" value="PROTON-COUPLED ZINC ANTIPORTER SLC30A9, MITOCHONDRIAL"/>
    <property type="match status" value="1"/>
</dbReference>
<evidence type="ECO:0000256" key="1">
    <source>
        <dbReference type="ARBA" id="ARBA00004123"/>
    </source>
</evidence>
<evidence type="ECO:0000256" key="6">
    <source>
        <dbReference type="ARBA" id="ARBA00022833"/>
    </source>
</evidence>
<feature type="domain" description="Cation efflux protein transmembrane" evidence="15">
    <location>
        <begin position="163"/>
        <end position="378"/>
    </location>
</feature>
<evidence type="ECO:0000256" key="3">
    <source>
        <dbReference type="ARBA" id="ARBA00022448"/>
    </source>
</evidence>
<reference evidence="16" key="2">
    <citation type="journal article" date="2023" name="BMC Genomics">
        <title>Pest status, molecular evolution, and epigenetic factors derived from the genome assembly of Frankliniella fusca, a thysanopteran phytovirus vector.</title>
        <authorList>
            <person name="Catto M.A."/>
            <person name="Labadie P.E."/>
            <person name="Jacobson A.L."/>
            <person name="Kennedy G.G."/>
            <person name="Srinivasan R."/>
            <person name="Hunt B.G."/>
        </authorList>
    </citation>
    <scope>NUCLEOTIDE SEQUENCE</scope>
    <source>
        <strain evidence="16">PL_HMW_Pooled</strain>
    </source>
</reference>
<dbReference type="Gene3D" id="1.20.1510.10">
    <property type="entry name" value="Cation efflux protein transmembrane domain"/>
    <property type="match status" value="1"/>
</dbReference>
<keyword evidence="3" id="KW-0813">Transport</keyword>
<feature type="region of interest" description="Disordered" evidence="13">
    <location>
        <begin position="1"/>
        <end position="35"/>
    </location>
</feature>
<keyword evidence="18" id="KW-1185">Reference proteome</keyword>
<sequence length="524" mass="57068">MSEDKNSTPATPSSTLPNPATVTPARRASSAAAERKMRVDVGVPFMERNLMTVERAMADFLLTQDDLEGLKRTKRRSPYPNSPEMVVLSRKDVVQRANLRWGSPEKLVEELQRRIQHASRTASSLGMRRLPRDERRRRGEDAERERGLHQGAAGLSAASGRVVLAAIGMNGGCMIMKFAAWYLTESHSMFSEFLHSVADLANQIIIAIGVHTSTKRPSVIHPYGYTNMKFVSALISGVGIFCVGMGLSLYHGVKGLVEHAPVADLTTALVVMGVSGLLEVSTLALAVRALRLEAARRNMALSTFGSGRGVVVTSQDPGVNVVLTEDLAAVVGVLVASCCLLLSARTQSHVPDAVGSLLVGVLLGAVAVFIITTNAGRLVGSSIPLSGWRDRAIAGLRSIPNDLLQQINAELENDVMVRAIHDVKGIDMGDNMVRYKAELDFDGRQLARAYLDQLNMAGLRESLKNIQTMEDLEEFMLDHGENLVDLLGSQIDRIERKLKVKIIKYDVTGGTSLYKTCRSRNIMN</sequence>
<gene>
    <name evidence="16" type="ORF">KUF71_020167</name>
    <name evidence="17" type="ORF">KUF71_026269</name>
</gene>
<proteinExistence type="predicted"/>
<dbReference type="InterPro" id="IPR009061">
    <property type="entry name" value="DNA-bd_dom_put_sf"/>
</dbReference>
<dbReference type="Proteomes" id="UP001219518">
    <property type="component" value="Unassembled WGS sequence"/>
</dbReference>
<feature type="transmembrane region" description="Helical" evidence="14">
    <location>
        <begin position="265"/>
        <end position="287"/>
    </location>
</feature>
<dbReference type="PANTHER" id="PTHR13414">
    <property type="entry name" value="HUEL-CATION TRANSPORTER"/>
    <property type="match status" value="1"/>
</dbReference>
<dbReference type="InterPro" id="IPR040177">
    <property type="entry name" value="SLC30A9"/>
</dbReference>
<evidence type="ECO:0000256" key="2">
    <source>
        <dbReference type="ARBA" id="ARBA00004141"/>
    </source>
</evidence>
<comment type="subcellular location">
    <subcellularLocation>
        <location evidence="2">Membrane</location>
        <topology evidence="2">Multi-pass membrane protein</topology>
    </subcellularLocation>
    <subcellularLocation>
        <location evidence="1">Nucleus</location>
    </subcellularLocation>
</comment>
<keyword evidence="9" id="KW-0406">Ion transport</keyword>
<dbReference type="CDD" id="cd21078">
    <property type="entry name" value="NTD_ZNT9"/>
    <property type="match status" value="1"/>
</dbReference>
<evidence type="ECO:0000313" key="16">
    <source>
        <dbReference type="EMBL" id="KAK3910398.1"/>
    </source>
</evidence>
<keyword evidence="7" id="KW-0864">Zinc transport</keyword>
<evidence type="ECO:0000256" key="12">
    <source>
        <dbReference type="ARBA" id="ARBA00048349"/>
    </source>
</evidence>
<keyword evidence="8 14" id="KW-1133">Transmembrane helix</keyword>
<keyword evidence="5 14" id="KW-0812">Transmembrane</keyword>
<dbReference type="InterPro" id="IPR027469">
    <property type="entry name" value="Cation_efflux_TMD_sf"/>
</dbReference>
<keyword evidence="10 14" id="KW-0472">Membrane</keyword>
<feature type="compositionally biased region" description="Polar residues" evidence="13">
    <location>
        <begin position="7"/>
        <end position="21"/>
    </location>
</feature>
<comment type="catalytic activity">
    <reaction evidence="12">
        <text>Zn(2+)(in) + 2 H(+)(out) = Zn(2+)(out) + 2 H(+)(in)</text>
        <dbReference type="Rhea" id="RHEA:72627"/>
        <dbReference type="ChEBI" id="CHEBI:15378"/>
        <dbReference type="ChEBI" id="CHEBI:29105"/>
    </reaction>
</comment>
<keyword evidence="6" id="KW-0862">Zinc</keyword>
<evidence type="ECO:0000259" key="15">
    <source>
        <dbReference type="Pfam" id="PF01545"/>
    </source>
</evidence>
<evidence type="ECO:0000256" key="9">
    <source>
        <dbReference type="ARBA" id="ARBA00023065"/>
    </source>
</evidence>
<dbReference type="EMBL" id="JAHWGI010000827">
    <property type="protein sequence ID" value="KAK3917965.1"/>
    <property type="molecule type" value="Genomic_DNA"/>
</dbReference>
<comment type="caution">
    <text evidence="16">The sequence shown here is derived from an EMBL/GenBank/DDBJ whole genome shotgun (WGS) entry which is preliminary data.</text>
</comment>
<evidence type="ECO:0000256" key="8">
    <source>
        <dbReference type="ARBA" id="ARBA00022989"/>
    </source>
</evidence>
<dbReference type="GO" id="GO:0006882">
    <property type="term" value="P:intracellular zinc ion homeostasis"/>
    <property type="evidence" value="ECO:0007669"/>
    <property type="project" value="TreeGrafter"/>
</dbReference>
<evidence type="ECO:0000313" key="18">
    <source>
        <dbReference type="Proteomes" id="UP001219518"/>
    </source>
</evidence>
<evidence type="ECO:0000256" key="4">
    <source>
        <dbReference type="ARBA" id="ARBA00022449"/>
    </source>
</evidence>
<reference evidence="16" key="1">
    <citation type="submission" date="2021-07" db="EMBL/GenBank/DDBJ databases">
        <authorList>
            <person name="Catto M.A."/>
            <person name="Jacobson A."/>
            <person name="Kennedy G."/>
            <person name="Labadie P."/>
            <person name="Hunt B.G."/>
            <person name="Srinivasan R."/>
        </authorList>
    </citation>
    <scope>NUCLEOTIDE SEQUENCE</scope>
    <source>
        <strain evidence="16">PL_HMW_Pooled</strain>
        <tissue evidence="16">Head</tissue>
    </source>
</reference>
<feature type="transmembrane region" description="Helical" evidence="14">
    <location>
        <begin position="357"/>
        <end position="379"/>
    </location>
</feature>
<accession>A0AAE1L8I0</accession>
<dbReference type="GO" id="GO:0006829">
    <property type="term" value="P:zinc ion transport"/>
    <property type="evidence" value="ECO:0007669"/>
    <property type="project" value="UniProtKB-KW"/>
</dbReference>
<evidence type="ECO:0000256" key="10">
    <source>
        <dbReference type="ARBA" id="ARBA00023136"/>
    </source>
</evidence>
<dbReference type="InterPro" id="IPR058533">
    <property type="entry name" value="Cation_efflux_TM"/>
</dbReference>
<dbReference type="Gene3D" id="3.90.530.10">
    <property type="entry name" value="XPA C-terminal domain"/>
    <property type="match status" value="1"/>
</dbReference>
<organism evidence="16 18">
    <name type="scientific">Frankliniella fusca</name>
    <dbReference type="NCBI Taxonomy" id="407009"/>
    <lineage>
        <taxon>Eukaryota</taxon>
        <taxon>Metazoa</taxon>
        <taxon>Ecdysozoa</taxon>
        <taxon>Arthropoda</taxon>
        <taxon>Hexapoda</taxon>
        <taxon>Insecta</taxon>
        <taxon>Pterygota</taxon>
        <taxon>Neoptera</taxon>
        <taxon>Paraneoptera</taxon>
        <taxon>Thysanoptera</taxon>
        <taxon>Terebrantia</taxon>
        <taxon>Thripoidea</taxon>
        <taxon>Thripidae</taxon>
        <taxon>Frankliniella</taxon>
    </lineage>
</organism>
<dbReference type="GO" id="GO:0015297">
    <property type="term" value="F:antiporter activity"/>
    <property type="evidence" value="ECO:0007669"/>
    <property type="project" value="UniProtKB-KW"/>
</dbReference>
<keyword evidence="11" id="KW-0539">Nucleus</keyword>
<name>A0AAE1L8I0_9NEOP</name>
<dbReference type="GO" id="GO:0031966">
    <property type="term" value="C:mitochondrial membrane"/>
    <property type="evidence" value="ECO:0007669"/>
    <property type="project" value="UniProtKB-SubCell"/>
</dbReference>
<feature type="transmembrane region" description="Helical" evidence="14">
    <location>
        <begin position="230"/>
        <end position="253"/>
    </location>
</feature>
<evidence type="ECO:0000256" key="5">
    <source>
        <dbReference type="ARBA" id="ARBA00022692"/>
    </source>
</evidence>
<feature type="region of interest" description="Disordered" evidence="13">
    <location>
        <begin position="118"/>
        <end position="150"/>
    </location>
</feature>
<dbReference type="SUPFAM" id="SSF46955">
    <property type="entry name" value="Putative DNA-binding domain"/>
    <property type="match status" value="1"/>
</dbReference>
<feature type="compositionally biased region" description="Basic and acidic residues" evidence="13">
    <location>
        <begin position="130"/>
        <end position="148"/>
    </location>
</feature>
<evidence type="ECO:0000256" key="14">
    <source>
        <dbReference type="SAM" id="Phobius"/>
    </source>
</evidence>
<dbReference type="SUPFAM" id="SSF161111">
    <property type="entry name" value="Cation efflux protein transmembrane domain-like"/>
    <property type="match status" value="1"/>
</dbReference>
<dbReference type="InterPro" id="IPR037129">
    <property type="entry name" value="XPA_sf"/>
</dbReference>
<evidence type="ECO:0000313" key="17">
    <source>
        <dbReference type="EMBL" id="KAK3917965.1"/>
    </source>
</evidence>
<dbReference type="Pfam" id="PF01545">
    <property type="entry name" value="Cation_efflux"/>
    <property type="match status" value="1"/>
</dbReference>
<dbReference type="EMBL" id="JAHWGI010000157">
    <property type="protein sequence ID" value="KAK3910398.1"/>
    <property type="molecule type" value="Genomic_DNA"/>
</dbReference>
<dbReference type="AlphaFoldDB" id="A0AAE1L8I0"/>
<keyword evidence="4" id="KW-0050">Antiport</keyword>
<evidence type="ECO:0000256" key="11">
    <source>
        <dbReference type="ARBA" id="ARBA00023242"/>
    </source>
</evidence>
<dbReference type="GO" id="GO:0008324">
    <property type="term" value="F:monoatomic cation transmembrane transporter activity"/>
    <property type="evidence" value="ECO:0007669"/>
    <property type="project" value="InterPro"/>
</dbReference>
<evidence type="ECO:0000256" key="13">
    <source>
        <dbReference type="SAM" id="MobiDB-lite"/>
    </source>
</evidence>
<dbReference type="GO" id="GO:0005783">
    <property type="term" value="C:endoplasmic reticulum"/>
    <property type="evidence" value="ECO:0007669"/>
    <property type="project" value="UniProtKB-SubCell"/>
</dbReference>
<evidence type="ECO:0000256" key="7">
    <source>
        <dbReference type="ARBA" id="ARBA00022906"/>
    </source>
</evidence>
<dbReference type="GO" id="GO:0005634">
    <property type="term" value="C:nucleus"/>
    <property type="evidence" value="ECO:0007669"/>
    <property type="project" value="UniProtKB-SubCell"/>
</dbReference>